<dbReference type="InterPro" id="IPR021109">
    <property type="entry name" value="Peptidase_aspartic_dom_sf"/>
</dbReference>
<dbReference type="EMBL" id="BPLR01011752">
    <property type="protein sequence ID" value="GIY48804.1"/>
    <property type="molecule type" value="Genomic_DNA"/>
</dbReference>
<protein>
    <submittedName>
        <fullName evidence="1">Retrovirus-related Pol polyprotein from transposon 297</fullName>
    </submittedName>
</protein>
<keyword evidence="2" id="KW-1185">Reference proteome</keyword>
<proteinExistence type="predicted"/>
<name>A0AAV4TUE8_CAEEX</name>
<reference evidence="1 2" key="1">
    <citation type="submission" date="2021-06" db="EMBL/GenBank/DDBJ databases">
        <title>Caerostris extrusa draft genome.</title>
        <authorList>
            <person name="Kono N."/>
            <person name="Arakawa K."/>
        </authorList>
    </citation>
    <scope>NUCLEOTIDE SEQUENCE [LARGE SCALE GENOMIC DNA]</scope>
</reference>
<comment type="caution">
    <text evidence="1">The sequence shown here is derived from an EMBL/GenBank/DDBJ whole genome shotgun (WGS) entry which is preliminary data.</text>
</comment>
<evidence type="ECO:0000313" key="2">
    <source>
        <dbReference type="Proteomes" id="UP001054945"/>
    </source>
</evidence>
<sequence length="147" mass="15813">MADGIMSTSSAPVVNAVAASADQPDLRMTCEITFHLSSGSPNTRPCRPPEKGGDGKAMIQRLYLTDKTSSSRYLIDTGADVSQSAHKTSGQTAQMQLFAANGTAIPTYGKCLFKLDLGLRREFNWPSVIAAVSQPIIGADFLRHFDF</sequence>
<evidence type="ECO:0000313" key="1">
    <source>
        <dbReference type="EMBL" id="GIY48804.1"/>
    </source>
</evidence>
<accession>A0AAV4TUE8</accession>
<organism evidence="1 2">
    <name type="scientific">Caerostris extrusa</name>
    <name type="common">Bark spider</name>
    <name type="synonym">Caerostris bankana</name>
    <dbReference type="NCBI Taxonomy" id="172846"/>
    <lineage>
        <taxon>Eukaryota</taxon>
        <taxon>Metazoa</taxon>
        <taxon>Ecdysozoa</taxon>
        <taxon>Arthropoda</taxon>
        <taxon>Chelicerata</taxon>
        <taxon>Arachnida</taxon>
        <taxon>Araneae</taxon>
        <taxon>Araneomorphae</taxon>
        <taxon>Entelegynae</taxon>
        <taxon>Araneoidea</taxon>
        <taxon>Araneidae</taxon>
        <taxon>Caerostris</taxon>
    </lineage>
</organism>
<dbReference type="AlphaFoldDB" id="A0AAV4TUE8"/>
<dbReference type="Proteomes" id="UP001054945">
    <property type="component" value="Unassembled WGS sequence"/>
</dbReference>
<dbReference type="SUPFAM" id="SSF50630">
    <property type="entry name" value="Acid proteases"/>
    <property type="match status" value="1"/>
</dbReference>
<gene>
    <name evidence="1" type="primary">pol_1817</name>
    <name evidence="1" type="ORF">CEXT_796021</name>
</gene>